<dbReference type="AlphaFoldDB" id="A0A1L5P518"/>
<dbReference type="EMBL" id="CP017241">
    <property type="protein sequence ID" value="APO75235.1"/>
    <property type="molecule type" value="Genomic_DNA"/>
</dbReference>
<dbReference type="Proteomes" id="UP000185109">
    <property type="component" value="Chromosome"/>
</dbReference>
<sequence length="137" mass="14797">MVIKAVIGSIAVIATLIGLLSAVPADMSQLRYIDRCVTQMMMPMPMGCGPYNIDLTKADEQKSYEEALLLLFWSSRAGGQWTSLETPIDDIDRRLAALPADEIGGKLEMVSATSNNAKGEEVEVAGLLKWIIGIGLL</sequence>
<dbReference type="RefSeq" id="WP_074061619.1">
    <property type="nucleotide sequence ID" value="NZ_CP017241.1"/>
</dbReference>
<protein>
    <submittedName>
        <fullName evidence="1">Uncharacterized protein</fullName>
    </submittedName>
</protein>
<name>A0A1L5P518_RHIET</name>
<organism evidence="1 2">
    <name type="scientific">Rhizobium etli 8C-3</name>
    <dbReference type="NCBI Taxonomy" id="538025"/>
    <lineage>
        <taxon>Bacteria</taxon>
        <taxon>Pseudomonadati</taxon>
        <taxon>Pseudomonadota</taxon>
        <taxon>Alphaproteobacteria</taxon>
        <taxon>Hyphomicrobiales</taxon>
        <taxon>Rhizobiaceae</taxon>
        <taxon>Rhizobium/Agrobacterium group</taxon>
        <taxon>Rhizobium</taxon>
    </lineage>
</organism>
<gene>
    <name evidence="1" type="ORF">AM571_CH02426</name>
</gene>
<evidence type="ECO:0000313" key="2">
    <source>
        <dbReference type="Proteomes" id="UP000185109"/>
    </source>
</evidence>
<reference evidence="1 2" key="1">
    <citation type="submission" date="2016-09" db="EMBL/GenBank/DDBJ databases">
        <title>The complete genome sequences of Rhizobium gallicum, symbiovars gallicum and phaseoli, symbionts associated to common bean (Phaseolus vulgaris).</title>
        <authorList>
            <person name="Bustos P."/>
            <person name="Santamaria R.I."/>
            <person name="Perez-Carrascal O.M."/>
            <person name="Juarez S."/>
            <person name="Lozano L."/>
            <person name="Martinez-Flores I."/>
            <person name="Martinez-Romero E."/>
            <person name="Cevallos M."/>
            <person name="Romero D."/>
            <person name="Davila G."/>
            <person name="Gonzalez V."/>
        </authorList>
    </citation>
    <scope>NUCLEOTIDE SEQUENCE [LARGE SCALE GENOMIC DNA]</scope>
    <source>
        <strain evidence="1 2">8C-3</strain>
    </source>
</reference>
<accession>A0A1L5P518</accession>
<evidence type="ECO:0000313" key="1">
    <source>
        <dbReference type="EMBL" id="APO75235.1"/>
    </source>
</evidence>
<proteinExistence type="predicted"/>